<evidence type="ECO:0000313" key="1">
    <source>
        <dbReference type="EMBL" id="MQT13270.1"/>
    </source>
</evidence>
<dbReference type="Pfam" id="PF04390">
    <property type="entry name" value="LptE"/>
    <property type="match status" value="1"/>
</dbReference>
<organism evidence="1 2">
    <name type="scientific">Segnochrobactrum spirostomi</name>
    <dbReference type="NCBI Taxonomy" id="2608987"/>
    <lineage>
        <taxon>Bacteria</taxon>
        <taxon>Pseudomonadati</taxon>
        <taxon>Pseudomonadota</taxon>
        <taxon>Alphaproteobacteria</taxon>
        <taxon>Hyphomicrobiales</taxon>
        <taxon>Segnochrobactraceae</taxon>
        <taxon>Segnochrobactrum</taxon>
    </lineage>
</organism>
<dbReference type="Proteomes" id="UP000332515">
    <property type="component" value="Unassembled WGS sequence"/>
</dbReference>
<protein>
    <recommendedName>
        <fullName evidence="3">LPS-assembly lipoprotein</fullName>
    </recommendedName>
</protein>
<name>A0A6A7Y2H8_9HYPH</name>
<dbReference type="GO" id="GO:0019867">
    <property type="term" value="C:outer membrane"/>
    <property type="evidence" value="ECO:0007669"/>
    <property type="project" value="InterPro"/>
</dbReference>
<dbReference type="AlphaFoldDB" id="A0A6A7Y2H8"/>
<dbReference type="InterPro" id="IPR006311">
    <property type="entry name" value="TAT_signal"/>
</dbReference>
<dbReference type="Gene3D" id="3.30.160.150">
    <property type="entry name" value="Lipoprotein like domain"/>
    <property type="match status" value="1"/>
</dbReference>
<sequence length="177" mass="19096">MPSRRAVLMGGLAIGGLGLAGCTVQPLYGTMPGTSGATTMSEFKAIKVDEQTGRVQQVLRNALMYDFTGGGDADDHARYRLRFILSESTASVAIQSMSQVPTQILLTINVSFYLIDIATNRTLLTGTSFANASYTFSSQRFANTRAQIDAENRAAESVADDMRIRLATFFATHPAVK</sequence>
<reference evidence="1 2" key="1">
    <citation type="submission" date="2019-09" db="EMBL/GenBank/DDBJ databases">
        <title>Segnochrobactrum spirostomi gen. nov., sp. nov., isolated from the ciliate Spirostomum cf. yagiui and description of a novel family, Segnochrobactraceae fam. nov. within the order Rhizobiales of the class Alphaproteobacteria.</title>
        <authorList>
            <person name="Akter S."/>
            <person name="Shazib S.U.A."/>
            <person name="Shin M.K."/>
        </authorList>
    </citation>
    <scope>NUCLEOTIDE SEQUENCE [LARGE SCALE GENOMIC DNA]</scope>
    <source>
        <strain evidence="1 2">Sp-1</strain>
    </source>
</reference>
<comment type="caution">
    <text evidence="1">The sequence shown here is derived from an EMBL/GenBank/DDBJ whole genome shotgun (WGS) entry which is preliminary data.</text>
</comment>
<dbReference type="InterPro" id="IPR007485">
    <property type="entry name" value="LPS_assembly_LptE"/>
</dbReference>
<dbReference type="GO" id="GO:0043165">
    <property type="term" value="P:Gram-negative-bacterium-type cell outer membrane assembly"/>
    <property type="evidence" value="ECO:0007669"/>
    <property type="project" value="InterPro"/>
</dbReference>
<evidence type="ECO:0000313" key="2">
    <source>
        <dbReference type="Proteomes" id="UP000332515"/>
    </source>
</evidence>
<dbReference type="PROSITE" id="PS51257">
    <property type="entry name" value="PROKAR_LIPOPROTEIN"/>
    <property type="match status" value="1"/>
</dbReference>
<dbReference type="EMBL" id="VWNA01000001">
    <property type="protein sequence ID" value="MQT13270.1"/>
    <property type="molecule type" value="Genomic_DNA"/>
</dbReference>
<dbReference type="PROSITE" id="PS51318">
    <property type="entry name" value="TAT"/>
    <property type="match status" value="1"/>
</dbReference>
<keyword evidence="2" id="KW-1185">Reference proteome</keyword>
<proteinExistence type="predicted"/>
<accession>A0A6A7Y2H8</accession>
<evidence type="ECO:0008006" key="3">
    <source>
        <dbReference type="Google" id="ProtNLM"/>
    </source>
</evidence>
<gene>
    <name evidence="1" type="ORF">F0357_11575</name>
</gene>